<keyword evidence="1" id="KW-0645">Protease</keyword>
<dbReference type="PANTHER" id="PTHR12174">
    <property type="entry name" value="SIGNAL PEPTIDE PEPTIDASE"/>
    <property type="match status" value="1"/>
</dbReference>
<protein>
    <submittedName>
        <fullName evidence="3">Uncharacterized protein</fullName>
    </submittedName>
</protein>
<evidence type="ECO:0000313" key="3">
    <source>
        <dbReference type="EMBL" id="KMS93781.1"/>
    </source>
</evidence>
<feature type="non-terminal residue" evidence="3">
    <location>
        <position position="1"/>
    </location>
</feature>
<feature type="transmembrane region" description="Helical" evidence="2">
    <location>
        <begin position="35"/>
        <end position="53"/>
    </location>
</feature>
<evidence type="ECO:0000256" key="1">
    <source>
        <dbReference type="ARBA" id="ARBA00022670"/>
    </source>
</evidence>
<name>A0A0J8AYI8_BETVV</name>
<evidence type="ECO:0000313" key="4">
    <source>
        <dbReference type="Proteomes" id="UP000035740"/>
    </source>
</evidence>
<dbReference type="Pfam" id="PF04258">
    <property type="entry name" value="Peptidase_A22B"/>
    <property type="match status" value="1"/>
</dbReference>
<dbReference type="GO" id="GO:0030660">
    <property type="term" value="C:Golgi-associated vesicle membrane"/>
    <property type="evidence" value="ECO:0007669"/>
    <property type="project" value="TreeGrafter"/>
</dbReference>
<reference evidence="3 4" key="1">
    <citation type="journal article" date="2014" name="Nature">
        <title>The genome of the recently domesticated crop plant sugar beet (Beta vulgaris).</title>
        <authorList>
            <person name="Dohm J.C."/>
            <person name="Minoche A.E."/>
            <person name="Holtgrawe D."/>
            <person name="Capella-Gutierrez S."/>
            <person name="Zakrzewski F."/>
            <person name="Tafer H."/>
            <person name="Rupp O."/>
            <person name="Sorensen T.R."/>
            <person name="Stracke R."/>
            <person name="Reinhardt R."/>
            <person name="Goesmann A."/>
            <person name="Kraft T."/>
            <person name="Schulz B."/>
            <person name="Stadler P.F."/>
            <person name="Schmidt T."/>
            <person name="Gabaldon T."/>
            <person name="Lehrach H."/>
            <person name="Weisshaar B."/>
            <person name="Himmelbauer H."/>
        </authorList>
    </citation>
    <scope>NUCLEOTIDE SEQUENCE [LARGE SCALE GENOMIC DNA]</scope>
    <source>
        <tissue evidence="3">Taproot</tissue>
    </source>
</reference>
<dbReference type="GO" id="GO:0042500">
    <property type="term" value="F:aspartic endopeptidase activity, intramembrane cleaving"/>
    <property type="evidence" value="ECO:0007669"/>
    <property type="project" value="InterPro"/>
</dbReference>
<feature type="transmembrane region" description="Helical" evidence="2">
    <location>
        <begin position="59"/>
        <end position="77"/>
    </location>
</feature>
<dbReference type="InterPro" id="IPR007369">
    <property type="entry name" value="Peptidase_A22B_SPP"/>
</dbReference>
<sequence length="91" mass="9949">SYWATVRDRNNKRGIATTDPDVPEDGIASIDARTAALFIVIASAALMALYFLIDKLIYVLIGIFAISGTTSLTVVLAHPTRKLFPKLDQQL</sequence>
<gene>
    <name evidence="3" type="ORF">BVRB_028020</name>
</gene>
<dbReference type="EMBL" id="KQ099018">
    <property type="protein sequence ID" value="KMS93781.1"/>
    <property type="molecule type" value="Genomic_DNA"/>
</dbReference>
<keyword evidence="2" id="KW-0812">Transmembrane</keyword>
<dbReference type="GO" id="GO:0005765">
    <property type="term" value="C:lysosomal membrane"/>
    <property type="evidence" value="ECO:0007669"/>
    <property type="project" value="TreeGrafter"/>
</dbReference>
<organism evidence="3 4">
    <name type="scientific">Beta vulgaris subsp. vulgaris</name>
    <name type="common">Beet</name>
    <dbReference type="NCBI Taxonomy" id="3555"/>
    <lineage>
        <taxon>Eukaryota</taxon>
        <taxon>Viridiplantae</taxon>
        <taxon>Streptophyta</taxon>
        <taxon>Embryophyta</taxon>
        <taxon>Tracheophyta</taxon>
        <taxon>Spermatophyta</taxon>
        <taxon>Magnoliopsida</taxon>
        <taxon>eudicotyledons</taxon>
        <taxon>Gunneridae</taxon>
        <taxon>Pentapetalae</taxon>
        <taxon>Caryophyllales</taxon>
        <taxon>Chenopodiaceae</taxon>
        <taxon>Betoideae</taxon>
        <taxon>Beta</taxon>
    </lineage>
</organism>
<accession>A0A0J8AYI8</accession>
<keyword evidence="1" id="KW-0378">Hydrolase</keyword>
<dbReference type="GO" id="GO:0098553">
    <property type="term" value="C:lumenal side of endoplasmic reticulum membrane"/>
    <property type="evidence" value="ECO:0007669"/>
    <property type="project" value="TreeGrafter"/>
</dbReference>
<dbReference type="GO" id="GO:0033619">
    <property type="term" value="P:membrane protein proteolysis"/>
    <property type="evidence" value="ECO:0007669"/>
    <property type="project" value="TreeGrafter"/>
</dbReference>
<proteinExistence type="predicted"/>
<keyword evidence="2" id="KW-1133">Transmembrane helix</keyword>
<keyword evidence="4" id="KW-1185">Reference proteome</keyword>
<dbReference type="Proteomes" id="UP000035740">
    <property type="component" value="Unassembled WGS sequence"/>
</dbReference>
<dbReference type="GO" id="GO:0098554">
    <property type="term" value="C:cytoplasmic side of endoplasmic reticulum membrane"/>
    <property type="evidence" value="ECO:0007669"/>
    <property type="project" value="TreeGrafter"/>
</dbReference>
<feature type="non-terminal residue" evidence="3">
    <location>
        <position position="91"/>
    </location>
</feature>
<keyword evidence="2" id="KW-0472">Membrane</keyword>
<dbReference type="PANTHER" id="PTHR12174:SF103">
    <property type="entry name" value="INTRAMEMBRANE PROTEASE (IMPAS) FAMILY"/>
    <property type="match status" value="1"/>
</dbReference>
<dbReference type="AlphaFoldDB" id="A0A0J8AYI8"/>
<dbReference type="Gramene" id="KMS93781">
    <property type="protein sequence ID" value="KMS93781"/>
    <property type="gene ID" value="BVRB_028020"/>
</dbReference>
<evidence type="ECO:0000256" key="2">
    <source>
        <dbReference type="SAM" id="Phobius"/>
    </source>
</evidence>